<evidence type="ECO:0000313" key="3">
    <source>
        <dbReference type="EMBL" id="GAA0167546.1"/>
    </source>
</evidence>
<evidence type="ECO:0000256" key="1">
    <source>
        <dbReference type="SAM" id="Phobius"/>
    </source>
</evidence>
<sequence>MPVPLHRRVIGCKWIFKTKLHSDGSIERYNARLVAQGFKQLPGVDYDQTFSPAIKPTTISLILSRAISENWPIRQLDIKNAFLNGHGSLILIFPIMFVVFASTSMASSKLLALGSKPSRSFFSTKTLSKARRILVFLSFVVGTVTTPISPRSDSAPPFGAPLTNPSEFRQLLGALQYLCITRPDITYVVNKASQFMYGPTSMHMTAAKRILCYLSSTKSHGLLLHASTSVNLRVNTDSDWAGCPISWRSTSGYCIFFGENLMSIVVLPRP</sequence>
<proteinExistence type="predicted"/>
<dbReference type="Proteomes" id="UP001454036">
    <property type="component" value="Unassembled WGS sequence"/>
</dbReference>
<keyword evidence="4" id="KW-1185">Reference proteome</keyword>
<gene>
    <name evidence="3" type="ORF">LIER_22454</name>
</gene>
<evidence type="ECO:0000259" key="2">
    <source>
        <dbReference type="Pfam" id="PF07727"/>
    </source>
</evidence>
<comment type="caution">
    <text evidence="3">The sequence shown here is derived from an EMBL/GenBank/DDBJ whole genome shotgun (WGS) entry which is preliminary data.</text>
</comment>
<organism evidence="3 4">
    <name type="scientific">Lithospermum erythrorhizon</name>
    <name type="common">Purple gromwell</name>
    <name type="synonym">Lithospermum officinale var. erythrorhizon</name>
    <dbReference type="NCBI Taxonomy" id="34254"/>
    <lineage>
        <taxon>Eukaryota</taxon>
        <taxon>Viridiplantae</taxon>
        <taxon>Streptophyta</taxon>
        <taxon>Embryophyta</taxon>
        <taxon>Tracheophyta</taxon>
        <taxon>Spermatophyta</taxon>
        <taxon>Magnoliopsida</taxon>
        <taxon>eudicotyledons</taxon>
        <taxon>Gunneridae</taxon>
        <taxon>Pentapetalae</taxon>
        <taxon>asterids</taxon>
        <taxon>lamiids</taxon>
        <taxon>Boraginales</taxon>
        <taxon>Boraginaceae</taxon>
        <taxon>Boraginoideae</taxon>
        <taxon>Lithospermeae</taxon>
        <taxon>Lithospermum</taxon>
    </lineage>
</organism>
<feature type="domain" description="Reverse transcriptase Ty1/copia-type" evidence="2">
    <location>
        <begin position="3"/>
        <end position="86"/>
    </location>
</feature>
<evidence type="ECO:0000313" key="4">
    <source>
        <dbReference type="Proteomes" id="UP001454036"/>
    </source>
</evidence>
<feature type="transmembrane region" description="Helical" evidence="1">
    <location>
        <begin position="89"/>
        <end position="112"/>
    </location>
</feature>
<name>A0AAV3QW97_LITER</name>
<accession>A0AAV3QW97</accession>
<keyword evidence="1" id="KW-0812">Transmembrane</keyword>
<reference evidence="3 4" key="1">
    <citation type="submission" date="2024-01" db="EMBL/GenBank/DDBJ databases">
        <title>The complete chloroplast genome sequence of Lithospermum erythrorhizon: insights into the phylogenetic relationship among Boraginaceae species and the maternal lineages of purple gromwells.</title>
        <authorList>
            <person name="Okada T."/>
            <person name="Watanabe K."/>
        </authorList>
    </citation>
    <scope>NUCLEOTIDE SEQUENCE [LARGE SCALE GENOMIC DNA]</scope>
</reference>
<protein>
    <recommendedName>
        <fullName evidence="2">Reverse transcriptase Ty1/copia-type domain-containing protein</fullName>
    </recommendedName>
</protein>
<dbReference type="EMBL" id="BAABME010006133">
    <property type="protein sequence ID" value="GAA0167546.1"/>
    <property type="molecule type" value="Genomic_DNA"/>
</dbReference>
<dbReference type="AlphaFoldDB" id="A0AAV3QW97"/>
<keyword evidence="1" id="KW-1133">Transmembrane helix</keyword>
<dbReference type="PANTHER" id="PTHR11439:SF450">
    <property type="entry name" value="REVERSE TRANSCRIPTASE TY1_COPIA-TYPE DOMAIN-CONTAINING PROTEIN"/>
    <property type="match status" value="1"/>
</dbReference>
<dbReference type="PANTHER" id="PTHR11439">
    <property type="entry name" value="GAG-POL-RELATED RETROTRANSPOSON"/>
    <property type="match status" value="1"/>
</dbReference>
<dbReference type="InterPro" id="IPR013103">
    <property type="entry name" value="RVT_2"/>
</dbReference>
<dbReference type="Pfam" id="PF07727">
    <property type="entry name" value="RVT_2"/>
    <property type="match status" value="1"/>
</dbReference>
<keyword evidence="1" id="KW-0472">Membrane</keyword>